<dbReference type="Pfam" id="PF09694">
    <property type="entry name" value="Gcw_chp"/>
    <property type="match status" value="1"/>
</dbReference>
<organism evidence="2 3">
    <name type="scientific">Tahibacter soli</name>
    <dbReference type="NCBI Taxonomy" id="2983605"/>
    <lineage>
        <taxon>Bacteria</taxon>
        <taxon>Pseudomonadati</taxon>
        <taxon>Pseudomonadota</taxon>
        <taxon>Gammaproteobacteria</taxon>
        <taxon>Lysobacterales</taxon>
        <taxon>Rhodanobacteraceae</taxon>
        <taxon>Tahibacter</taxon>
    </lineage>
</organism>
<dbReference type="NCBIfam" id="TIGR02001">
    <property type="entry name" value="gcw_chp"/>
    <property type="match status" value="1"/>
</dbReference>
<evidence type="ECO:0000313" key="3">
    <source>
        <dbReference type="Proteomes" id="UP001139971"/>
    </source>
</evidence>
<gene>
    <name evidence="2" type="ORF">OD750_007880</name>
</gene>
<keyword evidence="1" id="KW-0732">Signal</keyword>
<proteinExistence type="predicted"/>
<reference evidence="2" key="1">
    <citation type="submission" date="2023-02" db="EMBL/GenBank/DDBJ databases">
        <title>Tahibacter soli sp. nov. isolated from soil.</title>
        <authorList>
            <person name="Baek J.H."/>
            <person name="Lee J.K."/>
            <person name="Choi D.G."/>
            <person name="Jeon C.O."/>
        </authorList>
    </citation>
    <scope>NUCLEOTIDE SEQUENCE</scope>
    <source>
        <strain evidence="2">BL</strain>
    </source>
</reference>
<comment type="caution">
    <text evidence="2">The sequence shown here is derived from an EMBL/GenBank/DDBJ whole genome shotgun (WGS) entry which is preliminary data.</text>
</comment>
<keyword evidence="3" id="KW-1185">Reference proteome</keyword>
<name>A0A9X4BHJ4_9GAMM</name>
<dbReference type="RefSeq" id="WP_263542056.1">
    <property type="nucleotide sequence ID" value="NZ_JAOVZO020000009.1"/>
</dbReference>
<evidence type="ECO:0000313" key="2">
    <source>
        <dbReference type="EMBL" id="MDC8012463.1"/>
    </source>
</evidence>
<protein>
    <submittedName>
        <fullName evidence="2">TorF family putative porin</fullName>
    </submittedName>
</protein>
<evidence type="ECO:0000256" key="1">
    <source>
        <dbReference type="SAM" id="SignalP"/>
    </source>
</evidence>
<dbReference type="Proteomes" id="UP001139971">
    <property type="component" value="Unassembled WGS sequence"/>
</dbReference>
<feature type="signal peptide" evidence="1">
    <location>
        <begin position="1"/>
        <end position="25"/>
    </location>
</feature>
<dbReference type="EMBL" id="JAOVZO020000009">
    <property type="protein sequence ID" value="MDC8012463.1"/>
    <property type="molecule type" value="Genomic_DNA"/>
</dbReference>
<accession>A0A9X4BHJ4</accession>
<sequence>MHRTTHALRLSCALLTALAGSSARADDAPTSTVTGSLALTSDYLFRGISQTDQDPALQAGVEYAHASGFYAGLWGSNVSWLSDLSSAGTPISSSVELDVYAGWRGNVTESLKLDGGVYTYYYPGDYPTGFTRPYTTEVFLGASAGPFALKYWHSVTNLFGFTDSKNSGYIDASLNYEFVPTWTLNAHAGRQRVKNNSIASYTDWKLGVTKAFDGGWSLAIAYQDTNADRVAYTNPHGAYLGRSTGVATVTKAF</sequence>
<dbReference type="AlphaFoldDB" id="A0A9X4BHJ4"/>
<dbReference type="InterPro" id="IPR010239">
    <property type="entry name" value="CHP02001"/>
</dbReference>
<feature type="chain" id="PRO_5040911440" evidence="1">
    <location>
        <begin position="26"/>
        <end position="253"/>
    </location>
</feature>